<accession>A0ABN7S3W5</accession>
<name>A0ABN7S3W5_THEXY</name>
<dbReference type="PANTHER" id="PTHR43227">
    <property type="entry name" value="BLL4140 PROTEIN"/>
    <property type="match status" value="1"/>
</dbReference>
<dbReference type="Proteomes" id="UP000681526">
    <property type="component" value="Unassembled WGS sequence"/>
</dbReference>
<evidence type="ECO:0000313" key="9">
    <source>
        <dbReference type="EMBL" id="CAG5091586.1"/>
    </source>
</evidence>
<feature type="domain" description="ABC transmembrane type-1" evidence="8">
    <location>
        <begin position="75"/>
        <end position="290"/>
    </location>
</feature>
<dbReference type="PROSITE" id="PS50928">
    <property type="entry name" value="ABC_TM1"/>
    <property type="match status" value="1"/>
</dbReference>
<gene>
    <name evidence="9" type="primary">txxe 3434-yteP</name>
    <name evidence="9" type="ORF">TXXE_15870</name>
</gene>
<keyword evidence="3" id="KW-1003">Cell membrane</keyword>
<evidence type="ECO:0000256" key="5">
    <source>
        <dbReference type="ARBA" id="ARBA00022989"/>
    </source>
</evidence>
<dbReference type="Pfam" id="PF00528">
    <property type="entry name" value="BPD_transp_1"/>
    <property type="match status" value="1"/>
</dbReference>
<dbReference type="InterPro" id="IPR000515">
    <property type="entry name" value="MetI-like"/>
</dbReference>
<evidence type="ECO:0000256" key="3">
    <source>
        <dbReference type="ARBA" id="ARBA00022475"/>
    </source>
</evidence>
<proteinExistence type="inferred from homology"/>
<evidence type="ECO:0000256" key="2">
    <source>
        <dbReference type="ARBA" id="ARBA00022448"/>
    </source>
</evidence>
<dbReference type="InterPro" id="IPR035906">
    <property type="entry name" value="MetI-like_sf"/>
</dbReference>
<keyword evidence="4 7" id="KW-0812">Transmembrane</keyword>
<comment type="subcellular location">
    <subcellularLocation>
        <location evidence="1 7">Cell membrane</location>
        <topology evidence="1 7">Multi-pass membrane protein</topology>
    </subcellularLocation>
</comment>
<evidence type="ECO:0000313" key="10">
    <source>
        <dbReference type="Proteomes" id="UP000681526"/>
    </source>
</evidence>
<protein>
    <submittedName>
        <fullName evidence="9">Permease</fullName>
    </submittedName>
</protein>
<comment type="similarity">
    <text evidence="7">Belongs to the binding-protein-dependent transport system permease family.</text>
</comment>
<keyword evidence="2 7" id="KW-0813">Transport</keyword>
<reference evidence="9 10" key="1">
    <citation type="submission" date="2021-04" db="EMBL/GenBank/DDBJ databases">
        <authorList>
            <person name="Rakotoarivonina H."/>
        </authorList>
    </citation>
    <scope>NUCLEOTIDE SEQUENCE [LARGE SCALE GENOMIC DNA]</scope>
    <source>
        <strain evidence="9 10">XE</strain>
    </source>
</reference>
<evidence type="ECO:0000256" key="4">
    <source>
        <dbReference type="ARBA" id="ARBA00022692"/>
    </source>
</evidence>
<sequence length="318" mass="36144">MDNNALIRRIIRSKETYMLLLPGVIWFVIFAYIPMYGLTLAFKTYKANLGIFGSPWVGFEKFEYVFRDPAFMESVWRTIWINLGRIVFTFPVPIILALLLNELRMRRFKRTVQTIFTFPHFLSWIIVASVLINFLDMQGMVNGIIRMFGGDPVNFLGNTTIFRPLLYITDNWKNAGWTMIIYLAAISGIDTEQYESAQLDGATRLQTMWYITLPGIMNTIVVMLILATGYIMTAGFDQIFNISNAATAKAGEILDIYIYRITFQSAADFSFSTAVSLFRSIVNFALLLLADRICKMLGSEGLFPPIRKAARARAKGAA</sequence>
<evidence type="ECO:0000256" key="7">
    <source>
        <dbReference type="RuleBase" id="RU363032"/>
    </source>
</evidence>
<keyword evidence="5 7" id="KW-1133">Transmembrane helix</keyword>
<dbReference type="CDD" id="cd06261">
    <property type="entry name" value="TM_PBP2"/>
    <property type="match status" value="1"/>
</dbReference>
<organism evidence="9 10">
    <name type="scientific">Thermobacillus xylanilyticus</name>
    <dbReference type="NCBI Taxonomy" id="76633"/>
    <lineage>
        <taxon>Bacteria</taxon>
        <taxon>Bacillati</taxon>
        <taxon>Bacillota</taxon>
        <taxon>Bacilli</taxon>
        <taxon>Bacillales</taxon>
        <taxon>Paenibacillaceae</taxon>
        <taxon>Thermobacillus</taxon>
    </lineage>
</organism>
<dbReference type="SUPFAM" id="SSF161098">
    <property type="entry name" value="MetI-like"/>
    <property type="match status" value="1"/>
</dbReference>
<dbReference type="RefSeq" id="WP_015255660.1">
    <property type="nucleotide sequence ID" value="NZ_CAJRAY010000083.1"/>
</dbReference>
<dbReference type="InterPro" id="IPR050809">
    <property type="entry name" value="UgpAE/MalFG_permease"/>
</dbReference>
<feature type="transmembrane region" description="Helical" evidence="7">
    <location>
        <begin position="112"/>
        <end position="132"/>
    </location>
</feature>
<dbReference type="Gene3D" id="1.10.3720.10">
    <property type="entry name" value="MetI-like"/>
    <property type="match status" value="1"/>
</dbReference>
<evidence type="ECO:0000256" key="6">
    <source>
        <dbReference type="ARBA" id="ARBA00023136"/>
    </source>
</evidence>
<evidence type="ECO:0000259" key="8">
    <source>
        <dbReference type="PROSITE" id="PS50928"/>
    </source>
</evidence>
<evidence type="ECO:0000256" key="1">
    <source>
        <dbReference type="ARBA" id="ARBA00004651"/>
    </source>
</evidence>
<comment type="caution">
    <text evidence="9">The sequence shown here is derived from an EMBL/GenBank/DDBJ whole genome shotgun (WGS) entry which is preliminary data.</text>
</comment>
<keyword evidence="6 7" id="KW-0472">Membrane</keyword>
<dbReference type="PANTHER" id="PTHR43227:SF11">
    <property type="entry name" value="BLL4140 PROTEIN"/>
    <property type="match status" value="1"/>
</dbReference>
<feature type="transmembrane region" description="Helical" evidence="7">
    <location>
        <begin position="16"/>
        <end position="35"/>
    </location>
</feature>
<dbReference type="EMBL" id="CAJRAY010000083">
    <property type="protein sequence ID" value="CAG5091586.1"/>
    <property type="molecule type" value="Genomic_DNA"/>
</dbReference>
<feature type="transmembrane region" description="Helical" evidence="7">
    <location>
        <begin position="209"/>
        <end position="232"/>
    </location>
</feature>
<feature type="transmembrane region" description="Helical" evidence="7">
    <location>
        <begin position="79"/>
        <end position="100"/>
    </location>
</feature>
<keyword evidence="10" id="KW-1185">Reference proteome</keyword>